<evidence type="ECO:0000313" key="4">
    <source>
        <dbReference type="EMBL" id="PSR26150.1"/>
    </source>
</evidence>
<feature type="domain" description="Inosine/uridine-preferring nucleoside hydrolase" evidence="3">
    <location>
        <begin position="23"/>
        <end position="319"/>
    </location>
</feature>
<dbReference type="InterPro" id="IPR023186">
    <property type="entry name" value="IUNH"/>
</dbReference>
<dbReference type="InterPro" id="IPR001910">
    <property type="entry name" value="Inosine/uridine_hydrolase_dom"/>
</dbReference>
<gene>
    <name evidence="4" type="ORF">C7B43_14800</name>
</gene>
<dbReference type="PANTHER" id="PTHR12304:SF4">
    <property type="entry name" value="URIDINE NUCLEOSIDASE"/>
    <property type="match status" value="1"/>
</dbReference>
<dbReference type="GO" id="GO:0008477">
    <property type="term" value="F:purine nucleosidase activity"/>
    <property type="evidence" value="ECO:0007669"/>
    <property type="project" value="TreeGrafter"/>
</dbReference>
<evidence type="ECO:0000256" key="2">
    <source>
        <dbReference type="ARBA" id="ARBA00023295"/>
    </source>
</evidence>
<sequence length="332" mass="35894">MNPEAYCYELQGSEAFVVESIPVILDMDTGIDDALAILYALSSKKLRALGITTCFGNGDIENTTRNTLAIVELGLSSVPVYQGASHPLVSPWESTAEAFHGPNGLGGTRIFHPTQKAEPLSALDFLRKSIEDHAHDIVLVATARLTNIASLLLAHTELTSLIKRIVVMGGAAFVPGNVTPVAEANIWGDPEAAWVVFHSGVPITMVGLDVTMQVPISDGMLSSLVPQVPYFDVIREAVDFYLSAYNPGEPRGNRTAPLHDPLAVAVAEDDSLCKTQALPVDIELSGRFTRGMTVVDRRERTTAAPNVDVAVTVDRERFLKQFAQRLQFQQSG</sequence>
<proteinExistence type="predicted"/>
<reference evidence="4 5" key="1">
    <citation type="journal article" date="2014" name="BMC Genomics">
        <title>Comparison of environmental and isolate Sulfobacillus genomes reveals diverse carbon, sulfur, nitrogen, and hydrogen metabolisms.</title>
        <authorList>
            <person name="Justice N.B."/>
            <person name="Norman A."/>
            <person name="Brown C.T."/>
            <person name="Singh A."/>
            <person name="Thomas B.C."/>
            <person name="Banfield J.F."/>
        </authorList>
    </citation>
    <scope>NUCLEOTIDE SEQUENCE [LARGE SCALE GENOMIC DNA]</scope>
    <source>
        <strain evidence="4">AMDSBA1</strain>
    </source>
</reference>
<evidence type="ECO:0000256" key="1">
    <source>
        <dbReference type="ARBA" id="ARBA00022801"/>
    </source>
</evidence>
<organism evidence="4 5">
    <name type="scientific">Sulfobacillus benefaciens</name>
    <dbReference type="NCBI Taxonomy" id="453960"/>
    <lineage>
        <taxon>Bacteria</taxon>
        <taxon>Bacillati</taxon>
        <taxon>Bacillota</taxon>
        <taxon>Clostridia</taxon>
        <taxon>Eubacteriales</taxon>
        <taxon>Clostridiales Family XVII. Incertae Sedis</taxon>
        <taxon>Sulfobacillus</taxon>
    </lineage>
</organism>
<dbReference type="GO" id="GO:0006152">
    <property type="term" value="P:purine nucleoside catabolic process"/>
    <property type="evidence" value="ECO:0007669"/>
    <property type="project" value="TreeGrafter"/>
</dbReference>
<dbReference type="Gene3D" id="3.90.245.10">
    <property type="entry name" value="Ribonucleoside hydrolase-like"/>
    <property type="match status" value="1"/>
</dbReference>
<keyword evidence="2" id="KW-0326">Glycosidase</keyword>
<comment type="caution">
    <text evidence="4">The sequence shown here is derived from an EMBL/GenBank/DDBJ whole genome shotgun (WGS) entry which is preliminary data.</text>
</comment>
<dbReference type="Pfam" id="PF01156">
    <property type="entry name" value="IU_nuc_hydro"/>
    <property type="match status" value="1"/>
</dbReference>
<dbReference type="SUPFAM" id="SSF53590">
    <property type="entry name" value="Nucleoside hydrolase"/>
    <property type="match status" value="1"/>
</dbReference>
<protein>
    <submittedName>
        <fullName evidence="4">Nucleoside hydrolase</fullName>
    </submittedName>
</protein>
<name>A0A2T2WV93_9FIRM</name>
<accession>A0A2T2WV93</accession>
<dbReference type="Proteomes" id="UP000242699">
    <property type="component" value="Unassembled WGS sequence"/>
</dbReference>
<evidence type="ECO:0000313" key="5">
    <source>
        <dbReference type="Proteomes" id="UP000242699"/>
    </source>
</evidence>
<evidence type="ECO:0000259" key="3">
    <source>
        <dbReference type="Pfam" id="PF01156"/>
    </source>
</evidence>
<dbReference type="EMBL" id="PXYT01000041">
    <property type="protein sequence ID" value="PSR26150.1"/>
    <property type="molecule type" value="Genomic_DNA"/>
</dbReference>
<dbReference type="InterPro" id="IPR036452">
    <property type="entry name" value="Ribo_hydro-like"/>
</dbReference>
<keyword evidence="1 4" id="KW-0378">Hydrolase</keyword>
<dbReference type="AlphaFoldDB" id="A0A2T2WV93"/>
<dbReference type="GO" id="GO:0005829">
    <property type="term" value="C:cytosol"/>
    <property type="evidence" value="ECO:0007669"/>
    <property type="project" value="TreeGrafter"/>
</dbReference>
<dbReference type="PANTHER" id="PTHR12304">
    <property type="entry name" value="INOSINE-URIDINE PREFERRING NUCLEOSIDE HYDROLASE"/>
    <property type="match status" value="1"/>
</dbReference>